<dbReference type="Pfam" id="PF05274">
    <property type="entry name" value="Baculo_E25"/>
    <property type="match status" value="1"/>
</dbReference>
<proteinExistence type="predicted"/>
<accession>V9LST9</accession>
<evidence type="ECO:0000313" key="1">
    <source>
        <dbReference type="EMBL" id="AFS51942.1"/>
    </source>
</evidence>
<organism evidence="1">
    <name type="scientific">Dendrolimus kikuchii nucleopolyhedrovirus</name>
    <dbReference type="NCBI Taxonomy" id="1219875"/>
    <lineage>
        <taxon>Viruses</taxon>
        <taxon>Viruses incertae sedis</taxon>
        <taxon>Naldaviricetes</taxon>
        <taxon>Lefavirales</taxon>
        <taxon>Baculoviridae</taxon>
        <taxon>Alphabaculovirus</taxon>
    </lineage>
</organism>
<name>V9LST9_9ABAC</name>
<dbReference type="GO" id="GO:0019031">
    <property type="term" value="C:viral envelope"/>
    <property type="evidence" value="ECO:0007669"/>
    <property type="project" value="InterPro"/>
</dbReference>
<dbReference type="EMBL" id="JX193905">
    <property type="protein sequence ID" value="AFS51942.1"/>
    <property type="molecule type" value="Genomic_DNA"/>
</dbReference>
<dbReference type="InterPro" id="IPR007938">
    <property type="entry name" value="Baculo_ODV-E25"/>
</dbReference>
<protein>
    <submittedName>
        <fullName evidence="1">DekiORF64</fullName>
    </submittedName>
</protein>
<reference evidence="1" key="1">
    <citation type="submission" date="2012-06" db="EMBL/GenBank/DDBJ databases">
        <title>Genomic sequencing and analysis of the Dendrolimus kikuchii nucleopolyhedrovirus.</title>
        <authorList>
            <person name="Yang M.M."/>
        </authorList>
    </citation>
    <scope>NUCLEOTIDE SEQUENCE</scope>
    <source>
        <strain evidence="1">YN</strain>
    </source>
</reference>
<sequence length="223" mass="25050">MWGFVLVIIVALVVYLWWAGKLNMGSVNDSSPSLAQSSDSVQVDPETNQLNVKLNNNRVSYMRIAHNDKMSQVYIADKPLTFSEVVEEGKNRVGTNCVFVGTLLDSGVRSPRGASTSSNLLTSKTTANFDVKEYKSMFVVFKNITPTKITETENSLRFDIDSLTLCLVDVNAPVPELREISYPIIVYTKNASAQHKLLEWGYTPINRDQSAFLKNHKSYREMN</sequence>
<gene>
    <name evidence="1" type="primary">odv-e25</name>
</gene>